<protein>
    <submittedName>
        <fullName evidence="1">Uncharacterized protein</fullName>
    </submittedName>
</protein>
<evidence type="ECO:0000313" key="1">
    <source>
        <dbReference type="EMBL" id="GAA4016015.1"/>
    </source>
</evidence>
<dbReference type="RefSeq" id="WP_345568767.1">
    <property type="nucleotide sequence ID" value="NZ_BAAAZX010000024.1"/>
</dbReference>
<proteinExistence type="predicted"/>
<organism evidence="1 2">
    <name type="scientific">Streptomyces plumbiresistens</name>
    <dbReference type="NCBI Taxonomy" id="511811"/>
    <lineage>
        <taxon>Bacteria</taxon>
        <taxon>Bacillati</taxon>
        <taxon>Actinomycetota</taxon>
        <taxon>Actinomycetes</taxon>
        <taxon>Kitasatosporales</taxon>
        <taxon>Streptomycetaceae</taxon>
        <taxon>Streptomyces</taxon>
    </lineage>
</organism>
<gene>
    <name evidence="1" type="ORF">GCM10022232_68920</name>
</gene>
<evidence type="ECO:0000313" key="2">
    <source>
        <dbReference type="Proteomes" id="UP001500456"/>
    </source>
</evidence>
<dbReference type="EMBL" id="BAAAZX010000024">
    <property type="protein sequence ID" value="GAA4016015.1"/>
    <property type="molecule type" value="Genomic_DNA"/>
</dbReference>
<name>A0ABP7STL5_9ACTN</name>
<keyword evidence="2" id="KW-1185">Reference proteome</keyword>
<accession>A0ABP7STL5</accession>
<dbReference type="Proteomes" id="UP001500456">
    <property type="component" value="Unassembled WGS sequence"/>
</dbReference>
<sequence>MTPTDEPRENHARAALEIKNGVSDNASGQVIQAGQVRTVNVHAPAPAETSLGSRFAEERYRASLVLIDSLKPWLHNLRRWSNPWPLLSAEELAIERRELSNFDWDSANSAIWEAWKPLELLASEDVRHAFKSLVAQMFGNTAATLGEPVAQDGLDGMVAEMDRRHDALLEALRADLRR</sequence>
<comment type="caution">
    <text evidence="1">The sequence shown here is derived from an EMBL/GenBank/DDBJ whole genome shotgun (WGS) entry which is preliminary data.</text>
</comment>
<reference evidence="2" key="1">
    <citation type="journal article" date="2019" name="Int. J. Syst. Evol. Microbiol.">
        <title>The Global Catalogue of Microorganisms (GCM) 10K type strain sequencing project: providing services to taxonomists for standard genome sequencing and annotation.</title>
        <authorList>
            <consortium name="The Broad Institute Genomics Platform"/>
            <consortium name="The Broad Institute Genome Sequencing Center for Infectious Disease"/>
            <person name="Wu L."/>
            <person name="Ma J."/>
        </authorList>
    </citation>
    <scope>NUCLEOTIDE SEQUENCE [LARGE SCALE GENOMIC DNA]</scope>
    <source>
        <strain evidence="2">JCM 16924</strain>
    </source>
</reference>